<keyword evidence="3" id="KW-0173">Coenzyme A biosynthesis</keyword>
<keyword evidence="3" id="KW-0963">Cytoplasm</keyword>
<reference evidence="5" key="1">
    <citation type="submission" date="2020-04" db="EMBL/GenBank/DDBJ databases">
        <title>Deep metagenomics examines the oral microbiome during advanced dental caries in children, revealing novel taxa and co-occurrences with host molecules.</title>
        <authorList>
            <person name="Baker J.L."/>
            <person name="Morton J.T."/>
            <person name="Dinis M."/>
            <person name="Alvarez R."/>
            <person name="Tran N.C."/>
            <person name="Knight R."/>
            <person name="Edlund A."/>
        </authorList>
    </citation>
    <scope>NUCLEOTIDE SEQUENCE</scope>
    <source>
        <strain evidence="5">JCVI_22A_bin.2</strain>
    </source>
</reference>
<sequence length="204" mass="23257">MYKVILAGGMASGKSTVSKMFEAAGGLRFDLDEVSRRLLRPGCECTYRVTEAFGNDLLDPVTHEINRRELGRRAFATSESAELLEELEMPFIREYMRQFLTKEAPAADAQFCFVEVPLLDRVEDLLELVDEVVVVVAPLELRAERAEQRGSSRQEFEQRIAHQPSDTYLRNQADTVFVNSEGLDDLKAQVELWLNARFNQHSEQ</sequence>
<keyword evidence="3 5" id="KW-0808">Transferase</keyword>
<accession>A0A930VZS8</accession>
<keyword evidence="3 5" id="KW-0418">Kinase</keyword>
<comment type="catalytic activity">
    <reaction evidence="3">
        <text>3'-dephospho-CoA + ATP = ADP + CoA + H(+)</text>
        <dbReference type="Rhea" id="RHEA:18245"/>
        <dbReference type="ChEBI" id="CHEBI:15378"/>
        <dbReference type="ChEBI" id="CHEBI:30616"/>
        <dbReference type="ChEBI" id="CHEBI:57287"/>
        <dbReference type="ChEBI" id="CHEBI:57328"/>
        <dbReference type="ChEBI" id="CHEBI:456216"/>
        <dbReference type="EC" id="2.7.1.24"/>
    </reaction>
</comment>
<dbReference type="EMBL" id="JABZGT010000143">
    <property type="protein sequence ID" value="MBF4809185.1"/>
    <property type="molecule type" value="Genomic_DNA"/>
</dbReference>
<keyword evidence="1 3" id="KW-0547">Nucleotide-binding</keyword>
<dbReference type="HAMAP" id="MF_00376">
    <property type="entry name" value="Dephospho_CoA_kinase"/>
    <property type="match status" value="1"/>
</dbReference>
<dbReference type="PANTHER" id="PTHR10695">
    <property type="entry name" value="DEPHOSPHO-COA KINASE-RELATED"/>
    <property type="match status" value="1"/>
</dbReference>
<dbReference type="Gene3D" id="3.40.50.300">
    <property type="entry name" value="P-loop containing nucleotide triphosphate hydrolases"/>
    <property type="match status" value="1"/>
</dbReference>
<dbReference type="PROSITE" id="PS51219">
    <property type="entry name" value="DPCK"/>
    <property type="match status" value="1"/>
</dbReference>
<dbReference type="GO" id="GO:0005737">
    <property type="term" value="C:cytoplasm"/>
    <property type="evidence" value="ECO:0007669"/>
    <property type="project" value="UniProtKB-SubCell"/>
</dbReference>
<evidence type="ECO:0000313" key="6">
    <source>
        <dbReference type="Proteomes" id="UP000772566"/>
    </source>
</evidence>
<dbReference type="Proteomes" id="UP000772566">
    <property type="component" value="Unassembled WGS sequence"/>
</dbReference>
<dbReference type="InterPro" id="IPR001977">
    <property type="entry name" value="Depp_CoAkinase"/>
</dbReference>
<evidence type="ECO:0000256" key="1">
    <source>
        <dbReference type="ARBA" id="ARBA00022741"/>
    </source>
</evidence>
<comment type="function">
    <text evidence="3">Catalyzes the phosphorylation of the 3'-hydroxyl group of dephosphocoenzyme A to form coenzyme A.</text>
</comment>
<dbReference type="EC" id="2.7.1.24" evidence="3 4"/>
<evidence type="ECO:0000256" key="4">
    <source>
        <dbReference type="NCBIfam" id="TIGR00152"/>
    </source>
</evidence>
<feature type="binding site" evidence="3">
    <location>
        <begin position="11"/>
        <end position="16"/>
    </location>
    <ligand>
        <name>ATP</name>
        <dbReference type="ChEBI" id="CHEBI:30616"/>
    </ligand>
</feature>
<dbReference type="Pfam" id="PF01121">
    <property type="entry name" value="CoaE"/>
    <property type="match status" value="1"/>
</dbReference>
<comment type="subcellular location">
    <subcellularLocation>
        <location evidence="3">Cytoplasm</location>
    </subcellularLocation>
</comment>
<evidence type="ECO:0000313" key="5">
    <source>
        <dbReference type="EMBL" id="MBF4809185.1"/>
    </source>
</evidence>
<dbReference type="GO" id="GO:0015937">
    <property type="term" value="P:coenzyme A biosynthetic process"/>
    <property type="evidence" value="ECO:0007669"/>
    <property type="project" value="UniProtKB-UniRule"/>
</dbReference>
<comment type="pathway">
    <text evidence="3">Cofactor biosynthesis; coenzyme A biosynthesis; CoA from (R)-pantothenate: step 5/5.</text>
</comment>
<dbReference type="NCBIfam" id="TIGR00152">
    <property type="entry name" value="dephospho-CoA kinase"/>
    <property type="match status" value="1"/>
</dbReference>
<dbReference type="CDD" id="cd02022">
    <property type="entry name" value="DPCK"/>
    <property type="match status" value="1"/>
</dbReference>
<comment type="similarity">
    <text evidence="3">Belongs to the CoaE family.</text>
</comment>
<gene>
    <name evidence="3 5" type="primary">coaE</name>
    <name evidence="5" type="ORF">HXK23_03040</name>
</gene>
<keyword evidence="2 3" id="KW-0067">ATP-binding</keyword>
<dbReference type="PANTHER" id="PTHR10695:SF46">
    <property type="entry name" value="BIFUNCTIONAL COENZYME A SYNTHASE-RELATED"/>
    <property type="match status" value="1"/>
</dbReference>
<dbReference type="AlphaFoldDB" id="A0A930VZS8"/>
<dbReference type="GO" id="GO:0005524">
    <property type="term" value="F:ATP binding"/>
    <property type="evidence" value="ECO:0007669"/>
    <property type="project" value="UniProtKB-UniRule"/>
</dbReference>
<name>A0A930VZS8_9ACTN</name>
<protein>
    <recommendedName>
        <fullName evidence="3 4">Dephospho-CoA kinase</fullName>
        <ecNumber evidence="3 4">2.7.1.24</ecNumber>
    </recommendedName>
    <alternativeName>
        <fullName evidence="3">Dephosphocoenzyme A kinase</fullName>
    </alternativeName>
</protein>
<proteinExistence type="inferred from homology"/>
<organism evidence="5 6">
    <name type="scientific">Lancefieldella parvula</name>
    <dbReference type="NCBI Taxonomy" id="1382"/>
    <lineage>
        <taxon>Bacteria</taxon>
        <taxon>Bacillati</taxon>
        <taxon>Actinomycetota</taxon>
        <taxon>Coriobacteriia</taxon>
        <taxon>Coriobacteriales</taxon>
        <taxon>Atopobiaceae</taxon>
        <taxon>Lancefieldella</taxon>
    </lineage>
</organism>
<dbReference type="SUPFAM" id="SSF52540">
    <property type="entry name" value="P-loop containing nucleoside triphosphate hydrolases"/>
    <property type="match status" value="1"/>
</dbReference>
<evidence type="ECO:0000256" key="2">
    <source>
        <dbReference type="ARBA" id="ARBA00022840"/>
    </source>
</evidence>
<dbReference type="InterPro" id="IPR027417">
    <property type="entry name" value="P-loop_NTPase"/>
</dbReference>
<dbReference type="GO" id="GO:0004140">
    <property type="term" value="F:dephospho-CoA kinase activity"/>
    <property type="evidence" value="ECO:0007669"/>
    <property type="project" value="UniProtKB-UniRule"/>
</dbReference>
<comment type="caution">
    <text evidence="5">The sequence shown here is derived from an EMBL/GenBank/DDBJ whole genome shotgun (WGS) entry which is preliminary data.</text>
</comment>
<evidence type="ECO:0000256" key="3">
    <source>
        <dbReference type="HAMAP-Rule" id="MF_00376"/>
    </source>
</evidence>